<dbReference type="SMART" id="SM00552">
    <property type="entry name" value="ADEAMc"/>
    <property type="match status" value="1"/>
</dbReference>
<feature type="region of interest" description="Disordered" evidence="1">
    <location>
        <begin position="157"/>
        <end position="181"/>
    </location>
</feature>
<dbReference type="GO" id="GO:0043829">
    <property type="term" value="F:tRNA-specific adenosine-37 deaminase activity"/>
    <property type="evidence" value="ECO:0007669"/>
    <property type="project" value="TreeGrafter"/>
</dbReference>
<organism evidence="3 4">
    <name type="scientific">Lachnellula subtilissima</name>
    <dbReference type="NCBI Taxonomy" id="602034"/>
    <lineage>
        <taxon>Eukaryota</taxon>
        <taxon>Fungi</taxon>
        <taxon>Dikarya</taxon>
        <taxon>Ascomycota</taxon>
        <taxon>Pezizomycotina</taxon>
        <taxon>Leotiomycetes</taxon>
        <taxon>Helotiales</taxon>
        <taxon>Lachnaceae</taxon>
        <taxon>Lachnellula</taxon>
    </lineage>
</organism>
<evidence type="ECO:0000313" key="4">
    <source>
        <dbReference type="Proteomes" id="UP000462212"/>
    </source>
</evidence>
<evidence type="ECO:0000259" key="2">
    <source>
        <dbReference type="PROSITE" id="PS50141"/>
    </source>
</evidence>
<name>A0A8H8RLB0_9HELO</name>
<evidence type="ECO:0000256" key="1">
    <source>
        <dbReference type="SAM" id="MobiDB-lite"/>
    </source>
</evidence>
<dbReference type="AlphaFoldDB" id="A0A8H8RLB0"/>
<dbReference type="Pfam" id="PF02137">
    <property type="entry name" value="A_deamin"/>
    <property type="match status" value="1"/>
</dbReference>
<feature type="compositionally biased region" description="Polar residues" evidence="1">
    <location>
        <begin position="157"/>
        <end position="168"/>
    </location>
</feature>
<dbReference type="PANTHER" id="PTHR47803:SF1">
    <property type="entry name" value="TRNA-SPECIFIC ADENOSINE DEAMINASE 1"/>
    <property type="match status" value="1"/>
</dbReference>
<dbReference type="PANTHER" id="PTHR47803">
    <property type="entry name" value="TRNA-SPECIFIC ADENOSINE DEAMINASE 1"/>
    <property type="match status" value="1"/>
</dbReference>
<accession>A0A8H8RLB0</accession>
<proteinExistence type="predicted"/>
<dbReference type="PROSITE" id="PS50141">
    <property type="entry name" value="A_DEAMIN_EDITASE"/>
    <property type="match status" value="1"/>
</dbReference>
<dbReference type="InterPro" id="IPR002466">
    <property type="entry name" value="A_deamin"/>
</dbReference>
<dbReference type="Proteomes" id="UP000462212">
    <property type="component" value="Unassembled WGS sequence"/>
</dbReference>
<dbReference type="InterPro" id="IPR042935">
    <property type="entry name" value="Tad1"/>
</dbReference>
<dbReference type="OrthoDB" id="10268011at2759"/>
<comment type="caution">
    <text evidence="3">The sequence shown here is derived from an EMBL/GenBank/DDBJ whole genome shotgun (WGS) entry which is preliminary data.</text>
</comment>
<dbReference type="GO" id="GO:0002100">
    <property type="term" value="P:tRNA wobble adenosine to inosine editing"/>
    <property type="evidence" value="ECO:0007669"/>
    <property type="project" value="InterPro"/>
</dbReference>
<keyword evidence="4" id="KW-1185">Reference proteome</keyword>
<sequence length="388" mass="42814">MEISGDDIADVVLKQFDNWEKKRKPLVRPNGVREWVPLSGIVAQGTNVFTCLAAATGMKCLPQKSVPRARGVVLHDWHAEVLAIRSFNRFLLEECHSLALSKKKSSEYVRVRDEHERTDSHFQPFALKDGINLHMYCSEAPCGDASMELTMASQDDATPWSLPQSTDALSRETPHIADSGQEPILHGRSYFSALGIVRRKPSRPDAPPTLSKSCTDKLSLKQSTSLLSSLASLLISPANIYIHTLVLPSSQLSPTAATRAFSSSGRLEPLVGNQWECGYSFKPFRILSTEKEFAFSRRSAKDVVPSNIASSWTPNSSETLIGGTLQGRKQFDVRGASKVCKRRMWKLALEVAVAAGMPAVERCLRMEKYGDLKEAALLDGRNKVKGDV</sequence>
<gene>
    <name evidence="3" type="ORF">LSUB1_G005217</name>
</gene>
<dbReference type="EMBL" id="QGMJ01000428">
    <property type="protein sequence ID" value="TVY36448.1"/>
    <property type="molecule type" value="Genomic_DNA"/>
</dbReference>
<protein>
    <submittedName>
        <fullName evidence="3">tRNA-specific adenosine deaminase</fullName>
    </submittedName>
</protein>
<evidence type="ECO:0000313" key="3">
    <source>
        <dbReference type="EMBL" id="TVY36448.1"/>
    </source>
</evidence>
<reference evidence="3 4" key="1">
    <citation type="submission" date="2018-05" db="EMBL/GenBank/DDBJ databases">
        <title>Genome sequencing and assembly of the regulated plant pathogen Lachnellula willkommii and related sister species for the development of diagnostic species identification markers.</title>
        <authorList>
            <person name="Giroux E."/>
            <person name="Bilodeau G."/>
        </authorList>
    </citation>
    <scope>NUCLEOTIDE SEQUENCE [LARGE SCALE GENOMIC DNA]</scope>
    <source>
        <strain evidence="3 4">CBS 197.66</strain>
    </source>
</reference>
<dbReference type="GO" id="GO:0003723">
    <property type="term" value="F:RNA binding"/>
    <property type="evidence" value="ECO:0007669"/>
    <property type="project" value="InterPro"/>
</dbReference>
<feature type="domain" description="A to I editase" evidence="2">
    <location>
        <begin position="53"/>
        <end position="376"/>
    </location>
</feature>